<gene>
    <name evidence="1" type="ORF">GCM10023349_38940</name>
</gene>
<dbReference type="RefSeq" id="WP_345523198.1">
    <property type="nucleotide sequence ID" value="NZ_BAABKM010000003.1"/>
</dbReference>
<protein>
    <submittedName>
        <fullName evidence="1">Uncharacterized protein</fullName>
    </submittedName>
</protein>
<evidence type="ECO:0000313" key="1">
    <source>
        <dbReference type="EMBL" id="GAA4715574.1"/>
    </source>
</evidence>
<accession>A0ABP8XXT6</accession>
<organism evidence="1 2">
    <name type="scientific">Nocardioides conyzicola</name>
    <dbReference type="NCBI Taxonomy" id="1651781"/>
    <lineage>
        <taxon>Bacteria</taxon>
        <taxon>Bacillati</taxon>
        <taxon>Actinomycetota</taxon>
        <taxon>Actinomycetes</taxon>
        <taxon>Propionibacteriales</taxon>
        <taxon>Nocardioidaceae</taxon>
        <taxon>Nocardioides</taxon>
    </lineage>
</organism>
<reference evidence="2" key="1">
    <citation type="journal article" date="2019" name="Int. J. Syst. Evol. Microbiol.">
        <title>The Global Catalogue of Microorganisms (GCM) 10K type strain sequencing project: providing services to taxonomists for standard genome sequencing and annotation.</title>
        <authorList>
            <consortium name="The Broad Institute Genomics Platform"/>
            <consortium name="The Broad Institute Genome Sequencing Center for Infectious Disease"/>
            <person name="Wu L."/>
            <person name="Ma J."/>
        </authorList>
    </citation>
    <scope>NUCLEOTIDE SEQUENCE [LARGE SCALE GENOMIC DNA]</scope>
    <source>
        <strain evidence="2">JCM 18531</strain>
    </source>
</reference>
<keyword evidence="2" id="KW-1185">Reference proteome</keyword>
<name>A0ABP8XXT6_9ACTN</name>
<dbReference type="EMBL" id="BAABKM010000003">
    <property type="protein sequence ID" value="GAA4715574.1"/>
    <property type="molecule type" value="Genomic_DNA"/>
</dbReference>
<proteinExistence type="predicted"/>
<sequence length="66" mass="7437">MYSPYSVDLARARQQELLAEAGRRRIVKAVRKPRGQRRALTGRPIDADVVMKGRQPTARPALPLRA</sequence>
<dbReference type="Proteomes" id="UP001499974">
    <property type="component" value="Unassembled WGS sequence"/>
</dbReference>
<evidence type="ECO:0000313" key="2">
    <source>
        <dbReference type="Proteomes" id="UP001499974"/>
    </source>
</evidence>
<comment type="caution">
    <text evidence="1">The sequence shown here is derived from an EMBL/GenBank/DDBJ whole genome shotgun (WGS) entry which is preliminary data.</text>
</comment>